<keyword evidence="6" id="KW-0408">Iron</keyword>
<dbReference type="RefSeq" id="WP_128199530.1">
    <property type="nucleotide sequence ID" value="NZ_SACT01000006.1"/>
</dbReference>
<organism evidence="8 9">
    <name type="scientific">Rubrivivax albus</name>
    <dbReference type="NCBI Taxonomy" id="2499835"/>
    <lineage>
        <taxon>Bacteria</taxon>
        <taxon>Pseudomonadati</taxon>
        <taxon>Pseudomonadota</taxon>
        <taxon>Betaproteobacteria</taxon>
        <taxon>Burkholderiales</taxon>
        <taxon>Sphaerotilaceae</taxon>
        <taxon>Rubrivivax</taxon>
    </lineage>
</organism>
<dbReference type="PROSITE" id="PS51471">
    <property type="entry name" value="FE2OG_OXY"/>
    <property type="match status" value="1"/>
</dbReference>
<evidence type="ECO:0000313" key="9">
    <source>
        <dbReference type="Proteomes" id="UP000288178"/>
    </source>
</evidence>
<comment type="caution">
    <text evidence="8">The sequence shown here is derived from an EMBL/GenBank/DDBJ whole genome shotgun (WGS) entry which is preliminary data.</text>
</comment>
<dbReference type="AlphaFoldDB" id="A0A3S2UNI6"/>
<evidence type="ECO:0000256" key="3">
    <source>
        <dbReference type="ARBA" id="ARBA00022896"/>
    </source>
</evidence>
<gene>
    <name evidence="8" type="ORF">ENE75_16995</name>
</gene>
<dbReference type="Gene3D" id="2.60.120.620">
    <property type="entry name" value="q2cbj1_9rhob like domain"/>
    <property type="match status" value="1"/>
</dbReference>
<protein>
    <submittedName>
        <fullName evidence="8">2-oxoglutarate-dependent dioxygenase</fullName>
    </submittedName>
</protein>
<dbReference type="OrthoDB" id="269774at2"/>
<dbReference type="PANTHER" id="PTHR10869">
    <property type="entry name" value="PROLYL 4-HYDROXYLASE ALPHA SUBUNIT"/>
    <property type="match status" value="1"/>
</dbReference>
<evidence type="ECO:0000259" key="7">
    <source>
        <dbReference type="PROSITE" id="PS51471"/>
    </source>
</evidence>
<dbReference type="InterPro" id="IPR006620">
    <property type="entry name" value="Pro_4_hyd_alph"/>
</dbReference>
<evidence type="ECO:0000256" key="2">
    <source>
        <dbReference type="ARBA" id="ARBA00022723"/>
    </source>
</evidence>
<dbReference type="Proteomes" id="UP000288178">
    <property type="component" value="Unassembled WGS sequence"/>
</dbReference>
<dbReference type="InterPro" id="IPR044862">
    <property type="entry name" value="Pro_4_hyd_alph_FE2OG_OXY"/>
</dbReference>
<dbReference type="SMART" id="SM00702">
    <property type="entry name" value="P4Hc"/>
    <property type="match status" value="1"/>
</dbReference>
<dbReference type="PANTHER" id="PTHR10869:SF246">
    <property type="entry name" value="TRANSMEMBRANE PROLYL 4-HYDROXYLASE"/>
    <property type="match status" value="1"/>
</dbReference>
<evidence type="ECO:0000256" key="6">
    <source>
        <dbReference type="ARBA" id="ARBA00023004"/>
    </source>
</evidence>
<keyword evidence="2" id="KW-0479">Metal-binding</keyword>
<keyword evidence="4 8" id="KW-0223">Dioxygenase</keyword>
<dbReference type="EMBL" id="SACT01000006">
    <property type="protein sequence ID" value="RVT50020.1"/>
    <property type="molecule type" value="Genomic_DNA"/>
</dbReference>
<dbReference type="GO" id="GO:0004656">
    <property type="term" value="F:procollagen-proline 4-dioxygenase activity"/>
    <property type="evidence" value="ECO:0007669"/>
    <property type="project" value="TreeGrafter"/>
</dbReference>
<evidence type="ECO:0000256" key="5">
    <source>
        <dbReference type="ARBA" id="ARBA00023002"/>
    </source>
</evidence>
<evidence type="ECO:0000313" key="8">
    <source>
        <dbReference type="EMBL" id="RVT50020.1"/>
    </source>
</evidence>
<sequence length="283" mass="30513">MSATAHAQHITDDLRQWLRAQLAAGCRAEDVLAAMRSSGWADAAALQALQQIQQETGQPVLLPPSGPVPEPAIGDGVTVIDVAGHPVRVLLAMKLPRVVLFGGLLSDAECDALIEESRPRLARSETVVNTTGGSEVNAARTSDGMFFGRGESPLIQRIEQRIATLLNWPVAWGEGLQVLHYRPGAEYRPHHDYFDPKHSGTAAVLARGGQRVGTLVMYLNTPERGGATTFPDVALEVAAIKGNAVFFSYDRAHASTRTLHGGGPVVAGEKWVATKWLREREFT</sequence>
<keyword evidence="9" id="KW-1185">Reference proteome</keyword>
<comment type="cofactor">
    <cofactor evidence="1">
        <name>L-ascorbate</name>
        <dbReference type="ChEBI" id="CHEBI:38290"/>
    </cofactor>
</comment>
<dbReference type="InterPro" id="IPR005123">
    <property type="entry name" value="Oxoglu/Fe-dep_dioxygenase_dom"/>
</dbReference>
<dbReference type="Pfam" id="PF13640">
    <property type="entry name" value="2OG-FeII_Oxy_3"/>
    <property type="match status" value="1"/>
</dbReference>
<dbReference type="GO" id="GO:0031418">
    <property type="term" value="F:L-ascorbic acid binding"/>
    <property type="evidence" value="ECO:0007669"/>
    <property type="project" value="UniProtKB-KW"/>
</dbReference>
<evidence type="ECO:0000256" key="4">
    <source>
        <dbReference type="ARBA" id="ARBA00022964"/>
    </source>
</evidence>
<name>A0A3S2UNI6_9BURK</name>
<keyword evidence="3" id="KW-0847">Vitamin C</keyword>
<dbReference type="GO" id="GO:0005506">
    <property type="term" value="F:iron ion binding"/>
    <property type="evidence" value="ECO:0007669"/>
    <property type="project" value="InterPro"/>
</dbReference>
<feature type="domain" description="Fe2OG dioxygenase" evidence="7">
    <location>
        <begin position="172"/>
        <end position="279"/>
    </location>
</feature>
<dbReference type="InterPro" id="IPR045054">
    <property type="entry name" value="P4HA-like"/>
</dbReference>
<accession>A0A3S2UNI6</accession>
<evidence type="ECO:0000256" key="1">
    <source>
        <dbReference type="ARBA" id="ARBA00001961"/>
    </source>
</evidence>
<reference evidence="8 9" key="1">
    <citation type="submission" date="2019-01" db="EMBL/GenBank/DDBJ databases">
        <authorList>
            <person name="Chen W.-M."/>
        </authorList>
    </citation>
    <scope>NUCLEOTIDE SEQUENCE [LARGE SCALE GENOMIC DNA]</scope>
    <source>
        <strain evidence="8 9">ICH-3</strain>
    </source>
</reference>
<keyword evidence="5" id="KW-0560">Oxidoreductase</keyword>
<proteinExistence type="predicted"/>